<feature type="transmembrane region" description="Helical" evidence="1">
    <location>
        <begin position="20"/>
        <end position="44"/>
    </location>
</feature>
<evidence type="ECO:0000313" key="4">
    <source>
        <dbReference type="Proteomes" id="UP001057877"/>
    </source>
</evidence>
<evidence type="ECO:0000259" key="2">
    <source>
        <dbReference type="Pfam" id="PF03703"/>
    </source>
</evidence>
<evidence type="ECO:0000256" key="1">
    <source>
        <dbReference type="SAM" id="Phobius"/>
    </source>
</evidence>
<gene>
    <name evidence="3" type="ORF">L1F29_25460</name>
</gene>
<feature type="domain" description="YdbS-like PH" evidence="2">
    <location>
        <begin position="72"/>
        <end position="149"/>
    </location>
</feature>
<dbReference type="InterPro" id="IPR014529">
    <property type="entry name" value="UCP026631"/>
</dbReference>
<keyword evidence="1" id="KW-0472">Membrane</keyword>
<dbReference type="PIRSF" id="PIRSF026631">
    <property type="entry name" value="UCP026631"/>
    <property type="match status" value="1"/>
</dbReference>
<feature type="transmembrane region" description="Helical" evidence="1">
    <location>
        <begin position="417"/>
        <end position="435"/>
    </location>
</feature>
<evidence type="ECO:0000313" key="3">
    <source>
        <dbReference type="EMBL" id="UVI28760.1"/>
    </source>
</evidence>
<feature type="transmembrane region" description="Helical" evidence="1">
    <location>
        <begin position="50"/>
        <end position="70"/>
    </location>
</feature>
<dbReference type="Proteomes" id="UP001057877">
    <property type="component" value="Chromosome"/>
</dbReference>
<keyword evidence="1" id="KW-0812">Transmembrane</keyword>
<sequence length="521" mass="57242">MKKSENGVPAGQCRLHPVSLLFFIVKTGKDLVYPLIVFLVSTVFREGVNWLWVTGGAVLFMLLLFSLAWLNWYRYVYAVDGSSLYVEHGIWVRKKVWISGDRVQSVDTTAGLLHRPFGLVKLQVETAGGKKPEAVLTAISTEEAERIRAVLKLRKPGTGMEGAGEGGANEAGTVLEKLDEQSAGESISAAGDAAVSNPGIASLQQPVTKAKAVLPMKELLIYSSTSGQIGIALAVLGAGFSQLDNVLENFNVWDKLEHYLGAVWYVWGTVIVLVLAWVIAFIGTVLKEYGFTLILQDDKLIIERGLLERRQVTISLDRIQAIHLVENVLRRPLGLVSVRVVTAGYSGGKEGQTGLLFPIVRAAELDGFLQQFAPKFNAPDSWASLEPRALRNYLLIPVLIAAAIAVIAIVWSPYQLGWIALVLPVAAGYWSWLCFRQAGWSVAERQIAIRYGGLSRQRALIPRQRIQWHEVRQSPFQSRRELATLRVALTSGAASATFRVRHAPAGAARQLSAWISARKRS</sequence>
<protein>
    <submittedName>
        <fullName evidence="3">PH domain-containing protein</fullName>
    </submittedName>
</protein>
<accession>A0ABY5S5A9</accession>
<feature type="transmembrane region" description="Helical" evidence="1">
    <location>
        <begin position="393"/>
        <end position="411"/>
    </location>
</feature>
<feature type="transmembrane region" description="Helical" evidence="1">
    <location>
        <begin position="219"/>
        <end position="243"/>
    </location>
</feature>
<dbReference type="Pfam" id="PF03703">
    <property type="entry name" value="bPH_2"/>
    <property type="match status" value="3"/>
</dbReference>
<proteinExistence type="predicted"/>
<dbReference type="InterPro" id="IPR005182">
    <property type="entry name" value="YdbS-like_PH"/>
</dbReference>
<feature type="transmembrane region" description="Helical" evidence="1">
    <location>
        <begin position="263"/>
        <end position="286"/>
    </location>
</feature>
<feature type="domain" description="YdbS-like PH" evidence="2">
    <location>
        <begin position="291"/>
        <end position="360"/>
    </location>
</feature>
<dbReference type="PANTHER" id="PTHR34473:SF2">
    <property type="entry name" value="UPF0699 TRANSMEMBRANE PROTEIN YDBT"/>
    <property type="match status" value="1"/>
</dbReference>
<keyword evidence="4" id="KW-1185">Reference proteome</keyword>
<dbReference type="RefSeq" id="WP_258384848.1">
    <property type="nucleotide sequence ID" value="NZ_CP091430.1"/>
</dbReference>
<feature type="domain" description="YdbS-like PH" evidence="2">
    <location>
        <begin position="436"/>
        <end position="515"/>
    </location>
</feature>
<keyword evidence="1" id="KW-1133">Transmembrane helix</keyword>
<name>A0ABY5S5A9_9BACL</name>
<dbReference type="EMBL" id="CP091430">
    <property type="protein sequence ID" value="UVI28760.1"/>
    <property type="molecule type" value="Genomic_DNA"/>
</dbReference>
<reference evidence="3" key="1">
    <citation type="submission" date="2022-01" db="EMBL/GenBank/DDBJ databases">
        <title>Paenibacillus spongiae sp. nov., isolated from marine sponge.</title>
        <authorList>
            <person name="Li Z."/>
            <person name="Zhang M."/>
        </authorList>
    </citation>
    <scope>NUCLEOTIDE SEQUENCE</scope>
    <source>
        <strain evidence="3">PHS-Z3</strain>
    </source>
</reference>
<organism evidence="3 4">
    <name type="scientific">Paenibacillus spongiae</name>
    <dbReference type="NCBI Taxonomy" id="2909671"/>
    <lineage>
        <taxon>Bacteria</taxon>
        <taxon>Bacillati</taxon>
        <taxon>Bacillota</taxon>
        <taxon>Bacilli</taxon>
        <taxon>Bacillales</taxon>
        <taxon>Paenibacillaceae</taxon>
        <taxon>Paenibacillus</taxon>
    </lineage>
</organism>
<dbReference type="PANTHER" id="PTHR34473">
    <property type="entry name" value="UPF0699 TRANSMEMBRANE PROTEIN YDBS"/>
    <property type="match status" value="1"/>
</dbReference>